<evidence type="ECO:0000256" key="1">
    <source>
        <dbReference type="ARBA" id="ARBA00001947"/>
    </source>
</evidence>
<dbReference type="PANTHER" id="PTHR43694:SF1">
    <property type="entry name" value="RIBONUCLEASE J"/>
    <property type="match status" value="1"/>
</dbReference>
<dbReference type="SUPFAM" id="SSF56281">
    <property type="entry name" value="Metallo-hydrolase/oxidoreductase"/>
    <property type="match status" value="1"/>
</dbReference>
<keyword evidence="7 11" id="KW-0378">Hydrolase</keyword>
<evidence type="ECO:0000256" key="7">
    <source>
        <dbReference type="ARBA" id="ARBA00022801"/>
    </source>
</evidence>
<organism evidence="14">
    <name type="scientific">Enterocloster bolteae</name>
    <dbReference type="NCBI Taxonomy" id="208479"/>
    <lineage>
        <taxon>Bacteria</taxon>
        <taxon>Bacillati</taxon>
        <taxon>Bacillota</taxon>
        <taxon>Clostridia</taxon>
        <taxon>Lachnospirales</taxon>
        <taxon>Lachnospiraceae</taxon>
        <taxon>Enterocloster</taxon>
    </lineage>
</organism>
<dbReference type="NCBIfam" id="TIGR00649">
    <property type="entry name" value="MG423"/>
    <property type="match status" value="1"/>
</dbReference>
<evidence type="ECO:0000256" key="3">
    <source>
        <dbReference type="ARBA" id="ARBA00022490"/>
    </source>
</evidence>
<keyword evidence="11" id="KW-0698">rRNA processing</keyword>
<evidence type="ECO:0000256" key="11">
    <source>
        <dbReference type="HAMAP-Rule" id="MF_01491"/>
    </source>
</evidence>
<feature type="compositionally biased region" description="Basic and acidic residues" evidence="12">
    <location>
        <begin position="178"/>
        <end position="188"/>
    </location>
</feature>
<reference evidence="14" key="1">
    <citation type="submission" date="2019-11" db="EMBL/GenBank/DDBJ databases">
        <authorList>
            <person name="Feng L."/>
        </authorList>
    </citation>
    <scope>NUCLEOTIDE SEQUENCE</scope>
    <source>
        <strain evidence="14">CbolteaeLFYP116</strain>
    </source>
</reference>
<dbReference type="Pfam" id="PF00753">
    <property type="entry name" value="Lactamase_B"/>
    <property type="match status" value="1"/>
</dbReference>
<keyword evidence="8" id="KW-0862">Zinc</keyword>
<evidence type="ECO:0000256" key="10">
    <source>
        <dbReference type="ARBA" id="ARBA00022884"/>
    </source>
</evidence>
<feature type="compositionally biased region" description="Polar residues" evidence="12">
    <location>
        <begin position="153"/>
        <end position="167"/>
    </location>
</feature>
<dbReference type="InterPro" id="IPR041636">
    <property type="entry name" value="RNase_J_C"/>
</dbReference>
<evidence type="ECO:0000259" key="13">
    <source>
        <dbReference type="SMART" id="SM00849"/>
    </source>
</evidence>
<keyword evidence="4 11" id="KW-0540">Nuclease</keyword>
<dbReference type="Pfam" id="PF07521">
    <property type="entry name" value="RMMBL"/>
    <property type="match status" value="1"/>
</dbReference>
<dbReference type="InterPro" id="IPR001279">
    <property type="entry name" value="Metallo-B-lactamas"/>
</dbReference>
<evidence type="ECO:0000256" key="5">
    <source>
        <dbReference type="ARBA" id="ARBA00022723"/>
    </source>
</evidence>
<comment type="subunit">
    <text evidence="11">Homodimer, may be a subunit of the RNA degradosome.</text>
</comment>
<protein>
    <recommendedName>
        <fullName evidence="11">Ribonuclease J</fullName>
        <shortName evidence="11">RNase J</shortName>
        <ecNumber evidence="11">3.1.-.-</ecNumber>
    </recommendedName>
</protein>
<comment type="similarity">
    <text evidence="11">Belongs to the metallo-beta-lactamase superfamily. RNA-metabolizing metallo-beta-lactamase-like family. Bacterial RNase J subfamily.</text>
</comment>
<evidence type="ECO:0000256" key="9">
    <source>
        <dbReference type="ARBA" id="ARBA00022839"/>
    </source>
</evidence>
<dbReference type="GO" id="GO:0005737">
    <property type="term" value="C:cytoplasm"/>
    <property type="evidence" value="ECO:0007669"/>
    <property type="project" value="UniProtKB-SubCell"/>
</dbReference>
<dbReference type="Gene3D" id="3.60.15.10">
    <property type="entry name" value="Ribonuclease Z/Hydroxyacylglutathione hydrolase-like"/>
    <property type="match status" value="1"/>
</dbReference>
<dbReference type="InterPro" id="IPR036866">
    <property type="entry name" value="RibonucZ/Hydroxyglut_hydro"/>
</dbReference>
<evidence type="ECO:0000256" key="12">
    <source>
        <dbReference type="SAM" id="MobiDB-lite"/>
    </source>
</evidence>
<dbReference type="FunFam" id="3.10.20.580:FF:000001">
    <property type="entry name" value="Ribonuclease J"/>
    <property type="match status" value="1"/>
</dbReference>
<evidence type="ECO:0000256" key="8">
    <source>
        <dbReference type="ARBA" id="ARBA00022833"/>
    </source>
</evidence>
<dbReference type="InterPro" id="IPR004613">
    <property type="entry name" value="RNase_J"/>
</dbReference>
<dbReference type="InterPro" id="IPR055132">
    <property type="entry name" value="RNase_J_b_CASP"/>
</dbReference>
<feature type="domain" description="Metallo-beta-lactamase" evidence="13">
    <location>
        <begin position="202"/>
        <end position="404"/>
    </location>
</feature>
<keyword evidence="9 11" id="KW-0269">Exonuclease</keyword>
<feature type="region of interest" description="Disordered" evidence="12">
    <location>
        <begin position="1"/>
        <end position="189"/>
    </location>
</feature>
<gene>
    <name evidence="14" type="primary">rnjA</name>
    <name evidence="11" type="synonym">rnj</name>
    <name evidence="14" type="ORF">CBLFYP116_03341</name>
</gene>
<dbReference type="InterPro" id="IPR030854">
    <property type="entry name" value="RNase_J_bac"/>
</dbReference>
<dbReference type="SMART" id="SM00849">
    <property type="entry name" value="Lactamase_B"/>
    <property type="match status" value="1"/>
</dbReference>
<dbReference type="Pfam" id="PF17770">
    <property type="entry name" value="RNase_J_C"/>
    <property type="match status" value="1"/>
</dbReference>
<dbReference type="GO" id="GO:0004521">
    <property type="term" value="F:RNA endonuclease activity"/>
    <property type="evidence" value="ECO:0007669"/>
    <property type="project" value="UniProtKB-UniRule"/>
</dbReference>
<keyword evidence="10 11" id="KW-0694">RNA-binding</keyword>
<sequence>MNLEEKENTAEVAPEAAAQATIQAVQENNAQDAGIQETAGAAAPQEQPVKKSQNRRPAQKKTASKEQGGNGEAQKKKNTGSRQGQAKSRSGQKGENQTGTAARESKDSAGARTSKGTGSAKASRNSGESKAARGSGETRNTGESRNSGESKASRNSGESKNSRNSGESKALPAPARQKARDGKKDGKGKLKIIPLGGLEQIGMNITAFEYEDSIIVVDCGLAFPGDDMLGIDLVIPDVTYLKQNIDKVKGFVITHGHEDHIGALPYILQQVNVPVYGTKLTIALIEHKLEEHRLLKNTKRKVMKHGQSVNLGCFRVEFVKTNHSIQDASALAIFTPVGTVLHTGDFKIDYTPVFGDPIDLQRFAELGKKGVLALMADSTNAIRPGFTMSERTVGKTFDAIFAEHQNRRIIVATFASNVDRVQQVVNTAYKYGRKVVVEGRSMVTIMDIASKLGYINVPEGTLIDIEHLKNYPPESTVLITTGSQGESMAALSRMAASIHKKVSIVPGDVVVLSSTPIPGNEKAVANVVNELSMKGAEVICQDTHVSGHACQEDLKLIYSLVHPKFSIPIHGEYRHRMAQRELAQFMGVQKENAVMVNSGDVVALDEDSCEVIDHVTCGGIFVDGLGVGDVGNIVLRDRQNLAQNGIIVVVLTLEKHSNQLLAGPDIVSRGFVYVRESEDLLEEAHTIVYDAVQDCLDRHVSDWGKIKNIIKDSLSDFLWKRMKRNPMILPIIMEV</sequence>
<feature type="compositionally biased region" description="Polar residues" evidence="12">
    <location>
        <begin position="80"/>
        <end position="100"/>
    </location>
</feature>
<dbReference type="GeneID" id="23116440"/>
<proteinExistence type="inferred from homology"/>
<evidence type="ECO:0000256" key="4">
    <source>
        <dbReference type="ARBA" id="ARBA00022722"/>
    </source>
</evidence>
<dbReference type="EMBL" id="CACRTF010000014">
    <property type="protein sequence ID" value="VYT37962.1"/>
    <property type="molecule type" value="Genomic_DNA"/>
</dbReference>
<dbReference type="GO" id="GO:0006364">
    <property type="term" value="P:rRNA processing"/>
    <property type="evidence" value="ECO:0007669"/>
    <property type="project" value="UniProtKB-UniRule"/>
</dbReference>
<accession>A0A6N2WAH6</accession>
<dbReference type="GO" id="GO:0003723">
    <property type="term" value="F:RNA binding"/>
    <property type="evidence" value="ECO:0007669"/>
    <property type="project" value="UniProtKB-UniRule"/>
</dbReference>
<comment type="subcellular location">
    <subcellularLocation>
        <location evidence="2 11">Cytoplasm</location>
    </subcellularLocation>
</comment>
<feature type="binding site" evidence="11">
    <location>
        <begin position="544"/>
        <end position="548"/>
    </location>
    <ligand>
        <name>substrate</name>
    </ligand>
</feature>
<keyword evidence="5" id="KW-0479">Metal-binding</keyword>
<dbReference type="Pfam" id="PF22505">
    <property type="entry name" value="RNase_J_b_CASP"/>
    <property type="match status" value="1"/>
</dbReference>
<dbReference type="Gene3D" id="3.40.50.10710">
    <property type="entry name" value="Metallo-hydrolase/oxidoreductase"/>
    <property type="match status" value="1"/>
</dbReference>
<evidence type="ECO:0000313" key="14">
    <source>
        <dbReference type="EMBL" id="VYT37962.1"/>
    </source>
</evidence>
<dbReference type="GO" id="GO:0004534">
    <property type="term" value="F:5'-3' RNA exonuclease activity"/>
    <property type="evidence" value="ECO:0007669"/>
    <property type="project" value="UniProtKB-UniRule"/>
</dbReference>
<comment type="function">
    <text evidence="11">An RNase that has 5'-3' exonuclease and possibly endonuclease activity. Involved in maturation of rRNA and in some organisms also mRNA maturation and/or decay.</text>
</comment>
<dbReference type="CDD" id="cd07714">
    <property type="entry name" value="RNaseJ_MBL-fold"/>
    <property type="match status" value="1"/>
</dbReference>
<evidence type="ECO:0000256" key="2">
    <source>
        <dbReference type="ARBA" id="ARBA00004496"/>
    </source>
</evidence>
<feature type="compositionally biased region" description="Basic and acidic residues" evidence="12">
    <location>
        <begin position="140"/>
        <end position="152"/>
    </location>
</feature>
<dbReference type="InterPro" id="IPR042173">
    <property type="entry name" value="RNase_J_2"/>
</dbReference>
<evidence type="ECO:0000256" key="6">
    <source>
        <dbReference type="ARBA" id="ARBA00022759"/>
    </source>
</evidence>
<dbReference type="RefSeq" id="WP_002577935.1">
    <property type="nucleotide sequence ID" value="NZ_BAABZS010000001.1"/>
</dbReference>
<keyword evidence="3 11" id="KW-0963">Cytoplasm</keyword>
<comment type="cofactor">
    <cofactor evidence="1">
        <name>Zn(2+)</name>
        <dbReference type="ChEBI" id="CHEBI:29105"/>
    </cofactor>
</comment>
<feature type="compositionally biased region" description="Low complexity" evidence="12">
    <location>
        <begin position="10"/>
        <end position="27"/>
    </location>
</feature>
<dbReference type="HAMAP" id="MF_01491">
    <property type="entry name" value="RNase_J_bact"/>
    <property type="match status" value="1"/>
</dbReference>
<keyword evidence="6 11" id="KW-0255">Endonuclease</keyword>
<dbReference type="InterPro" id="IPR011108">
    <property type="entry name" value="RMMBL"/>
</dbReference>
<dbReference type="EC" id="3.1.-.-" evidence="11"/>
<dbReference type="PANTHER" id="PTHR43694">
    <property type="entry name" value="RIBONUCLEASE J"/>
    <property type="match status" value="1"/>
</dbReference>
<name>A0A6N2WAH6_9FIRM</name>
<dbReference type="GO" id="GO:0008270">
    <property type="term" value="F:zinc ion binding"/>
    <property type="evidence" value="ECO:0007669"/>
    <property type="project" value="InterPro"/>
</dbReference>
<dbReference type="AlphaFoldDB" id="A0A6N2WAH6"/>
<dbReference type="Gene3D" id="3.10.20.580">
    <property type="match status" value="1"/>
</dbReference>
<feature type="compositionally biased region" description="Polar residues" evidence="12">
    <location>
        <begin position="114"/>
        <end position="128"/>
    </location>
</feature>